<evidence type="ECO:0000313" key="2">
    <source>
        <dbReference type="EMBL" id="GMR41480.1"/>
    </source>
</evidence>
<dbReference type="EMBL" id="BTRK01000003">
    <property type="protein sequence ID" value="GMR41480.1"/>
    <property type="molecule type" value="Genomic_DNA"/>
</dbReference>
<dbReference type="Proteomes" id="UP001328107">
    <property type="component" value="Unassembled WGS sequence"/>
</dbReference>
<accession>A0AAN5CDQ6</accession>
<dbReference type="AlphaFoldDB" id="A0AAN5CDQ6"/>
<proteinExistence type="predicted"/>
<organism evidence="2 3">
    <name type="scientific">Pristionchus mayeri</name>
    <dbReference type="NCBI Taxonomy" id="1317129"/>
    <lineage>
        <taxon>Eukaryota</taxon>
        <taxon>Metazoa</taxon>
        <taxon>Ecdysozoa</taxon>
        <taxon>Nematoda</taxon>
        <taxon>Chromadorea</taxon>
        <taxon>Rhabditida</taxon>
        <taxon>Rhabditina</taxon>
        <taxon>Diplogasteromorpha</taxon>
        <taxon>Diplogasteroidea</taxon>
        <taxon>Neodiplogasteridae</taxon>
        <taxon>Pristionchus</taxon>
    </lineage>
</organism>
<feature type="region of interest" description="Disordered" evidence="1">
    <location>
        <begin position="63"/>
        <end position="165"/>
    </location>
</feature>
<sequence length="259" mass="27463">LPSPPSIHILFTPAEWPTTSPSQSTMILSWHPVTRKLTVVLVTAAASAALYLAINRFNKPGGNNGGGGETAVPVAPEAKTPVKRRRRRGRSAANSPNARNAASSSTSASSLDSNTAPGISAAQSVADPSSSQSASMETHSERVLTLSPSAGTPAESKGADQEEQLPRTSLCGCRVLEKGEPIPDTEALFDASKRPVIGETSPVVDYKQFEPLRLCDPILDRKTEVTPASKRPPALQIEQSYLTPFQSILQSLEFADKHA</sequence>
<feature type="compositionally biased region" description="Low complexity" evidence="1">
    <location>
        <begin position="91"/>
        <end position="135"/>
    </location>
</feature>
<gene>
    <name evidence="2" type="ORF">PMAYCL1PPCAC_11675</name>
</gene>
<feature type="non-terminal residue" evidence="2">
    <location>
        <position position="259"/>
    </location>
</feature>
<evidence type="ECO:0000256" key="1">
    <source>
        <dbReference type="SAM" id="MobiDB-lite"/>
    </source>
</evidence>
<comment type="caution">
    <text evidence="2">The sequence shown here is derived from an EMBL/GenBank/DDBJ whole genome shotgun (WGS) entry which is preliminary data.</text>
</comment>
<name>A0AAN5CDQ6_9BILA</name>
<keyword evidence="3" id="KW-1185">Reference proteome</keyword>
<feature type="non-terminal residue" evidence="2">
    <location>
        <position position="1"/>
    </location>
</feature>
<reference evidence="3" key="1">
    <citation type="submission" date="2022-10" db="EMBL/GenBank/DDBJ databases">
        <title>Genome assembly of Pristionchus species.</title>
        <authorList>
            <person name="Yoshida K."/>
            <person name="Sommer R.J."/>
        </authorList>
    </citation>
    <scope>NUCLEOTIDE SEQUENCE [LARGE SCALE GENOMIC DNA]</scope>
    <source>
        <strain evidence="3">RS5460</strain>
    </source>
</reference>
<protein>
    <submittedName>
        <fullName evidence="2">Uncharacterized protein</fullName>
    </submittedName>
</protein>
<evidence type="ECO:0000313" key="3">
    <source>
        <dbReference type="Proteomes" id="UP001328107"/>
    </source>
</evidence>
<feature type="compositionally biased region" description="Basic residues" evidence="1">
    <location>
        <begin position="81"/>
        <end position="90"/>
    </location>
</feature>